<dbReference type="InterPro" id="IPR045584">
    <property type="entry name" value="Pilin-like"/>
</dbReference>
<dbReference type="KEGG" id="bgok:Pr1d_46970"/>
<evidence type="ECO:0000259" key="1">
    <source>
        <dbReference type="Pfam" id="PF07596"/>
    </source>
</evidence>
<dbReference type="Gene3D" id="3.30.700.10">
    <property type="entry name" value="Glycoprotein, Type 4 Pilin"/>
    <property type="match status" value="1"/>
</dbReference>
<dbReference type="EMBL" id="CP042913">
    <property type="protein sequence ID" value="QEG37356.1"/>
    <property type="molecule type" value="Genomic_DNA"/>
</dbReference>
<protein>
    <recommendedName>
        <fullName evidence="1">DUF1559 domain-containing protein</fullName>
    </recommendedName>
</protein>
<sequence>MKQSTKLFTPRTGFTLVELLVVIAIIGVLVALLLPAIQAAREAARRSQCLNNLKQLGLGSLNHESTHGFYPTGGWSYDWGPDPDRGFGEDQPAGWMYGLLPFIEQQNLRNLGSGTTIGSAAHQAAMTSLFQTNVAGYRCPTRGGAALPLSVWNPTVKNVGSWVRSMSTTSGIMRGDYAGNSGTSFVWDGAEWFGSAPSATNGDYTAVDAYISTRMSQLPTNSCEPATGFAGLLYKRCQSGVIHVRSEISLNQIEDGTSNTYLIGERYMQPAEYNGAASSSDPGYSLSSNQSAYCGYEWDNQRKAWNPDPIVEAANLAELRQPRADTDNFESTSIFGSAHPGAFNMVYCDGSVRSISYDVDKFVHSYSASRLDGQVIPQ</sequence>
<feature type="domain" description="DUF1559" evidence="1">
    <location>
        <begin position="38"/>
        <end position="360"/>
    </location>
</feature>
<dbReference type="SUPFAM" id="SSF54523">
    <property type="entry name" value="Pili subunits"/>
    <property type="match status" value="1"/>
</dbReference>
<evidence type="ECO:0000313" key="2">
    <source>
        <dbReference type="EMBL" id="QEG37356.1"/>
    </source>
</evidence>
<evidence type="ECO:0000313" key="3">
    <source>
        <dbReference type="Proteomes" id="UP000323917"/>
    </source>
</evidence>
<organism evidence="2 3">
    <name type="scientific">Bythopirellula goksoeyrii</name>
    <dbReference type="NCBI Taxonomy" id="1400387"/>
    <lineage>
        <taxon>Bacteria</taxon>
        <taxon>Pseudomonadati</taxon>
        <taxon>Planctomycetota</taxon>
        <taxon>Planctomycetia</taxon>
        <taxon>Pirellulales</taxon>
        <taxon>Lacipirellulaceae</taxon>
        <taxon>Bythopirellula</taxon>
    </lineage>
</organism>
<name>A0A5B9QJY8_9BACT</name>
<dbReference type="InterPro" id="IPR012902">
    <property type="entry name" value="N_methyl_site"/>
</dbReference>
<dbReference type="InterPro" id="IPR027558">
    <property type="entry name" value="Pre_pil_HX9DG_C"/>
</dbReference>
<accession>A0A5B9QJY8</accession>
<dbReference type="NCBIfam" id="TIGR04294">
    <property type="entry name" value="pre_pil_HX9DG"/>
    <property type="match status" value="1"/>
</dbReference>
<dbReference type="RefSeq" id="WP_148075604.1">
    <property type="nucleotide sequence ID" value="NZ_CP042913.1"/>
</dbReference>
<dbReference type="OrthoDB" id="255848at2"/>
<dbReference type="NCBIfam" id="TIGR02532">
    <property type="entry name" value="IV_pilin_GFxxxE"/>
    <property type="match status" value="1"/>
</dbReference>
<keyword evidence="3" id="KW-1185">Reference proteome</keyword>
<dbReference type="AlphaFoldDB" id="A0A5B9QJY8"/>
<dbReference type="PANTHER" id="PTHR30093:SF2">
    <property type="entry name" value="TYPE II SECRETION SYSTEM PROTEIN H"/>
    <property type="match status" value="1"/>
</dbReference>
<dbReference type="Pfam" id="PF07596">
    <property type="entry name" value="SBP_bac_10"/>
    <property type="match status" value="1"/>
</dbReference>
<proteinExistence type="predicted"/>
<dbReference type="Pfam" id="PF07963">
    <property type="entry name" value="N_methyl"/>
    <property type="match status" value="1"/>
</dbReference>
<dbReference type="Proteomes" id="UP000323917">
    <property type="component" value="Chromosome"/>
</dbReference>
<dbReference type="PROSITE" id="PS00409">
    <property type="entry name" value="PROKAR_NTER_METHYL"/>
    <property type="match status" value="1"/>
</dbReference>
<dbReference type="InterPro" id="IPR011453">
    <property type="entry name" value="DUF1559"/>
</dbReference>
<gene>
    <name evidence="2" type="ORF">Pr1d_46970</name>
</gene>
<dbReference type="PANTHER" id="PTHR30093">
    <property type="entry name" value="GENERAL SECRETION PATHWAY PROTEIN G"/>
    <property type="match status" value="1"/>
</dbReference>
<reference evidence="2 3" key="1">
    <citation type="submission" date="2019-08" db="EMBL/GenBank/DDBJ databases">
        <title>Deep-cultivation of Planctomycetes and their phenomic and genomic characterization uncovers novel biology.</title>
        <authorList>
            <person name="Wiegand S."/>
            <person name="Jogler M."/>
            <person name="Boedeker C."/>
            <person name="Pinto D."/>
            <person name="Vollmers J."/>
            <person name="Rivas-Marin E."/>
            <person name="Kohn T."/>
            <person name="Peeters S.H."/>
            <person name="Heuer A."/>
            <person name="Rast P."/>
            <person name="Oberbeckmann S."/>
            <person name="Bunk B."/>
            <person name="Jeske O."/>
            <person name="Meyerdierks A."/>
            <person name="Storesund J.E."/>
            <person name="Kallscheuer N."/>
            <person name="Luecker S."/>
            <person name="Lage O.M."/>
            <person name="Pohl T."/>
            <person name="Merkel B.J."/>
            <person name="Hornburger P."/>
            <person name="Mueller R.-W."/>
            <person name="Bruemmer F."/>
            <person name="Labrenz M."/>
            <person name="Spormann A.M."/>
            <person name="Op den Camp H."/>
            <person name="Overmann J."/>
            <person name="Amann R."/>
            <person name="Jetten M.S.M."/>
            <person name="Mascher T."/>
            <person name="Medema M.H."/>
            <person name="Devos D.P."/>
            <person name="Kaster A.-K."/>
            <person name="Ovreas L."/>
            <person name="Rohde M."/>
            <person name="Galperin M.Y."/>
            <person name="Jogler C."/>
        </authorList>
    </citation>
    <scope>NUCLEOTIDE SEQUENCE [LARGE SCALE GENOMIC DNA]</scope>
    <source>
        <strain evidence="2 3">Pr1d</strain>
    </source>
</reference>